<dbReference type="GO" id="GO:0030139">
    <property type="term" value="C:endocytic vesicle"/>
    <property type="evidence" value="ECO:0007669"/>
    <property type="project" value="TreeGrafter"/>
</dbReference>
<dbReference type="InParanoid" id="A0A673WRA8"/>
<evidence type="ECO:0000313" key="2">
    <source>
        <dbReference type="Proteomes" id="UP000472277"/>
    </source>
</evidence>
<dbReference type="AlphaFoldDB" id="A0A673WRA8"/>
<name>A0A673WRA8_SALTR</name>
<protein>
    <submittedName>
        <fullName evidence="1">Uncharacterized protein</fullName>
    </submittedName>
</protein>
<dbReference type="PANTHER" id="PTHR21663">
    <property type="entry name" value="HYPOTHETICAL HEAT DOMAIN-CONTAINING"/>
    <property type="match status" value="1"/>
</dbReference>
<dbReference type="PANTHER" id="PTHR21663:SF1">
    <property type="entry name" value="HEAT REPEAT-CONTAINING PROTEIN 5A"/>
    <property type="match status" value="1"/>
</dbReference>
<dbReference type="InterPro" id="IPR040108">
    <property type="entry name" value="Laa1/Sip1/HEATR5"/>
</dbReference>
<organism evidence="1 2">
    <name type="scientific">Salmo trutta</name>
    <name type="common">Brown trout</name>
    <dbReference type="NCBI Taxonomy" id="8032"/>
    <lineage>
        <taxon>Eukaryota</taxon>
        <taxon>Metazoa</taxon>
        <taxon>Chordata</taxon>
        <taxon>Craniata</taxon>
        <taxon>Vertebrata</taxon>
        <taxon>Euteleostomi</taxon>
        <taxon>Actinopterygii</taxon>
        <taxon>Neopterygii</taxon>
        <taxon>Teleostei</taxon>
        <taxon>Protacanthopterygii</taxon>
        <taxon>Salmoniformes</taxon>
        <taxon>Salmonidae</taxon>
        <taxon>Salmoninae</taxon>
        <taxon>Salmo</taxon>
    </lineage>
</organism>
<proteinExistence type="predicted"/>
<dbReference type="GO" id="GO:0042147">
    <property type="term" value="P:retrograde transport, endosome to Golgi"/>
    <property type="evidence" value="ECO:0007669"/>
    <property type="project" value="TreeGrafter"/>
</dbReference>
<reference evidence="1" key="1">
    <citation type="submission" date="2025-08" db="UniProtKB">
        <authorList>
            <consortium name="Ensembl"/>
        </authorList>
    </citation>
    <scope>IDENTIFICATION</scope>
</reference>
<evidence type="ECO:0000313" key="1">
    <source>
        <dbReference type="Ensembl" id="ENSSTUP00000010646.1"/>
    </source>
</evidence>
<dbReference type="GO" id="GO:0016020">
    <property type="term" value="C:membrane"/>
    <property type="evidence" value="ECO:0007669"/>
    <property type="project" value="TreeGrafter"/>
</dbReference>
<dbReference type="GO" id="GO:0005829">
    <property type="term" value="C:cytosol"/>
    <property type="evidence" value="ECO:0007669"/>
    <property type="project" value="GOC"/>
</dbReference>
<dbReference type="GO" id="GO:0006897">
    <property type="term" value="P:endocytosis"/>
    <property type="evidence" value="ECO:0007669"/>
    <property type="project" value="TreeGrafter"/>
</dbReference>
<reference evidence="1" key="2">
    <citation type="submission" date="2025-09" db="UniProtKB">
        <authorList>
            <consortium name="Ensembl"/>
        </authorList>
    </citation>
    <scope>IDENTIFICATION</scope>
</reference>
<dbReference type="GO" id="GO:0008104">
    <property type="term" value="P:intracellular protein localization"/>
    <property type="evidence" value="ECO:0007669"/>
    <property type="project" value="TreeGrafter"/>
</dbReference>
<dbReference type="Ensembl" id="ENSSTUT00000011322.1">
    <property type="protein sequence ID" value="ENSSTUP00000010646.1"/>
    <property type="gene ID" value="ENSSTUG00000005099.1"/>
</dbReference>
<keyword evidence="2" id="KW-1185">Reference proteome</keyword>
<dbReference type="GeneTree" id="ENSGT00390000006205"/>
<dbReference type="GO" id="GO:0005794">
    <property type="term" value="C:Golgi apparatus"/>
    <property type="evidence" value="ECO:0007669"/>
    <property type="project" value="TreeGrafter"/>
</dbReference>
<accession>A0A673WRA8</accession>
<sequence>MKMHALKSLCKSLWIRGSLVQTDLATLSHLCLAALQDYTLLTLPQDCSAQLPVTGGTFCTAETVEQARPHYCNSWAPIIQATALWLNSTDFIMVDDGPSPPFSMGQSTSLASVKSPEDISSDRLHLILGEKKWACPRARTQTLSPKLAGSPCGGQGGPAWNKPNLAVAEISLLTALTIFLLSASSEVTTAQPLQTRCIDKFQAILDSKDPVETQSYQLLMSVYQSQMGVVPFIQALEGCVVGHLQGVERRVPQSPEELQAIQDGVRTMEALVFAADELVAILLPSLISCLLDENSGLQDPMGIGPQHSSVFKALMASSPHMKARLEADVKGNQDSVNTKAIQPQVPSKTSPSIQFKTNFL</sequence>
<dbReference type="Proteomes" id="UP000472277">
    <property type="component" value="Chromosome 25"/>
</dbReference>